<feature type="region of interest" description="Disordered" evidence="1">
    <location>
        <begin position="246"/>
        <end position="366"/>
    </location>
</feature>
<dbReference type="Pfam" id="PF05157">
    <property type="entry name" value="MshEN"/>
    <property type="match status" value="1"/>
</dbReference>
<dbReference type="RefSeq" id="WP_012235103.1">
    <property type="nucleotide sequence ID" value="NC_010162.1"/>
</dbReference>
<sequence>MVTPRLRLGQLLVDARMITQDALERTLEQQRTDGRRLGTLLVEQGLINETQLTQILSHQLAVPWVSLLHIEFSRQLLNLVPHDVAERYCLVPIYVRHVRNQGETLYVAMDDPTNEDGMKECMAFSGLPVRAMIAPPSDIRNAIRVYYGARARSAPPPAPAKQAQVSEPQSRARPADPPPSSELSGAPETARHAEDTPLTPSTPEPLLLTRPAMRSGARLVEDAGPAIETSDVDPSDVGVMDDELAWEAPRPAAKEVRSSPEERQIRGRPDERSRPTLKVAPTPELLAAAQAARSAQPAQPAQAQFTQAAQAQSTQAAQAQSTQAAQAQAAQPERRKTMRPSSAPGPVAASAGDAAPSMDGAPTSSTPAAALLGAVLGRASAAARTVPESVPDYGDEPPSEREVRNIPAPQGRGRRRMVSLTLLDGTTITLPARGSKSQQQPQQQRKEAPSPRATAQSEPPPPPTADDSGLTARDLVSALRAVSHGADASEILGNNVRWEAMFAALLSLMLKKHLIADWEFVDELKKI</sequence>
<evidence type="ECO:0000313" key="4">
    <source>
        <dbReference type="Proteomes" id="UP000002139"/>
    </source>
</evidence>
<dbReference type="eggNOG" id="COG2804">
    <property type="taxonomic scope" value="Bacteria"/>
</dbReference>
<dbReference type="InterPro" id="IPR037257">
    <property type="entry name" value="T2SS_E_N_sf"/>
</dbReference>
<feature type="compositionally biased region" description="Low complexity" evidence="1">
    <location>
        <begin position="340"/>
        <end position="366"/>
    </location>
</feature>
<dbReference type="PANTHER" id="PTHR30258:SF1">
    <property type="entry name" value="PROTEIN TRANSPORT PROTEIN HOFB HOMOLOG"/>
    <property type="match status" value="1"/>
</dbReference>
<evidence type="ECO:0000256" key="1">
    <source>
        <dbReference type="SAM" id="MobiDB-lite"/>
    </source>
</evidence>
<dbReference type="HOGENOM" id="CLU_545011_0_0_7"/>
<feature type="compositionally biased region" description="Low complexity" evidence="1">
    <location>
        <begin position="196"/>
        <end position="208"/>
    </location>
</feature>
<dbReference type="Proteomes" id="UP000002139">
    <property type="component" value="Chromosome"/>
</dbReference>
<protein>
    <recommendedName>
        <fullName evidence="2">Type II secretion system protein GspE N-terminal domain-containing protein</fullName>
    </recommendedName>
</protein>
<feature type="region of interest" description="Disordered" evidence="1">
    <location>
        <begin position="383"/>
        <end position="470"/>
    </location>
</feature>
<reference evidence="3 4" key="1">
    <citation type="journal article" date="2007" name="Nat. Biotechnol.">
        <title>Complete genome sequence of the myxobacterium Sorangium cellulosum.</title>
        <authorList>
            <person name="Schneiker S."/>
            <person name="Perlova O."/>
            <person name="Kaiser O."/>
            <person name="Gerth K."/>
            <person name="Alici A."/>
            <person name="Altmeyer M.O."/>
            <person name="Bartels D."/>
            <person name="Bekel T."/>
            <person name="Beyer S."/>
            <person name="Bode E."/>
            <person name="Bode H.B."/>
            <person name="Bolten C.J."/>
            <person name="Choudhuri J.V."/>
            <person name="Doss S."/>
            <person name="Elnakady Y.A."/>
            <person name="Frank B."/>
            <person name="Gaigalat L."/>
            <person name="Goesmann A."/>
            <person name="Groeger C."/>
            <person name="Gross F."/>
            <person name="Jelsbak L."/>
            <person name="Jelsbak L."/>
            <person name="Kalinowski J."/>
            <person name="Kegler C."/>
            <person name="Knauber T."/>
            <person name="Konietzny S."/>
            <person name="Kopp M."/>
            <person name="Krause L."/>
            <person name="Krug D."/>
            <person name="Linke B."/>
            <person name="Mahmud T."/>
            <person name="Martinez-Arias R."/>
            <person name="McHardy A.C."/>
            <person name="Merai M."/>
            <person name="Meyer F."/>
            <person name="Mormann S."/>
            <person name="Munoz-Dorado J."/>
            <person name="Perez J."/>
            <person name="Pradella S."/>
            <person name="Rachid S."/>
            <person name="Raddatz G."/>
            <person name="Rosenau F."/>
            <person name="Rueckert C."/>
            <person name="Sasse F."/>
            <person name="Scharfe M."/>
            <person name="Schuster S.C."/>
            <person name="Suen G."/>
            <person name="Treuner-Lange A."/>
            <person name="Velicer G.J."/>
            <person name="Vorholter F.-J."/>
            <person name="Weissman K.J."/>
            <person name="Welch R.D."/>
            <person name="Wenzel S.C."/>
            <person name="Whitworth D.E."/>
            <person name="Wilhelm S."/>
            <person name="Wittmann C."/>
            <person name="Bloecker H."/>
            <person name="Puehler A."/>
            <person name="Mueller R."/>
        </authorList>
    </citation>
    <scope>NUCLEOTIDE SEQUENCE [LARGE SCALE GENOMIC DNA]</scope>
    <source>
        <strain evidence="4">So ce56</strain>
    </source>
</reference>
<dbReference type="Gene3D" id="3.30.300.160">
    <property type="entry name" value="Type II secretion system, protein E, N-terminal domain"/>
    <property type="match status" value="1"/>
</dbReference>
<accession>A9G5Y5</accession>
<dbReference type="EMBL" id="AM746676">
    <property type="protein sequence ID" value="CAN92630.1"/>
    <property type="molecule type" value="Genomic_DNA"/>
</dbReference>
<name>A9G5Y5_SORC5</name>
<dbReference type="BioCyc" id="SCEL448385:SCE_RS12655-MONOMER"/>
<feature type="compositionally biased region" description="Basic and acidic residues" evidence="1">
    <location>
        <begin position="252"/>
        <end position="274"/>
    </location>
</feature>
<keyword evidence="4" id="KW-1185">Reference proteome</keyword>
<dbReference type="PANTHER" id="PTHR30258">
    <property type="entry name" value="TYPE II SECRETION SYSTEM PROTEIN GSPE-RELATED"/>
    <property type="match status" value="1"/>
</dbReference>
<organism evidence="3 4">
    <name type="scientific">Sorangium cellulosum (strain So ce56)</name>
    <name type="common">Polyangium cellulosum (strain So ce56)</name>
    <dbReference type="NCBI Taxonomy" id="448385"/>
    <lineage>
        <taxon>Bacteria</taxon>
        <taxon>Pseudomonadati</taxon>
        <taxon>Myxococcota</taxon>
        <taxon>Polyangia</taxon>
        <taxon>Polyangiales</taxon>
        <taxon>Polyangiaceae</taxon>
        <taxon>Sorangium</taxon>
    </lineage>
</organism>
<gene>
    <name evidence="3" type="ordered locus">sce2471</name>
</gene>
<proteinExistence type="predicted"/>
<dbReference type="SUPFAM" id="SSF160246">
    <property type="entry name" value="EspE N-terminal domain-like"/>
    <property type="match status" value="1"/>
</dbReference>
<feature type="domain" description="Type II secretion system protein GspE N-terminal" evidence="2">
    <location>
        <begin position="61"/>
        <end position="151"/>
    </location>
</feature>
<evidence type="ECO:0000313" key="3">
    <source>
        <dbReference type="EMBL" id="CAN92630.1"/>
    </source>
</evidence>
<dbReference type="STRING" id="448385.sce2471"/>
<feature type="region of interest" description="Disordered" evidence="1">
    <location>
        <begin position="153"/>
        <end position="208"/>
    </location>
</feature>
<dbReference type="GO" id="GO:0005886">
    <property type="term" value="C:plasma membrane"/>
    <property type="evidence" value="ECO:0007669"/>
    <property type="project" value="TreeGrafter"/>
</dbReference>
<dbReference type="AlphaFoldDB" id="A9G5Y5"/>
<dbReference type="InterPro" id="IPR007831">
    <property type="entry name" value="T2SS_GspE_N"/>
</dbReference>
<evidence type="ECO:0000259" key="2">
    <source>
        <dbReference type="Pfam" id="PF05157"/>
    </source>
</evidence>
<dbReference type="KEGG" id="scl:sce2471"/>
<dbReference type="GO" id="GO:0016887">
    <property type="term" value="F:ATP hydrolysis activity"/>
    <property type="evidence" value="ECO:0007669"/>
    <property type="project" value="TreeGrafter"/>
</dbReference>
<feature type="compositionally biased region" description="Low complexity" evidence="1">
    <location>
        <begin position="287"/>
        <end position="331"/>
    </location>
</feature>